<evidence type="ECO:0000313" key="1">
    <source>
        <dbReference type="EMBL" id="KAH9753972.1"/>
    </source>
</evidence>
<keyword evidence="2" id="KW-1185">Reference proteome</keyword>
<accession>A0ACB8KHS9</accession>
<name>A0ACB8KHS9_CITSI</name>
<evidence type="ECO:0000313" key="2">
    <source>
        <dbReference type="Proteomes" id="UP000829398"/>
    </source>
</evidence>
<organism evidence="1 2">
    <name type="scientific">Citrus sinensis</name>
    <name type="common">Sweet orange</name>
    <name type="synonym">Citrus aurantium var. sinensis</name>
    <dbReference type="NCBI Taxonomy" id="2711"/>
    <lineage>
        <taxon>Eukaryota</taxon>
        <taxon>Viridiplantae</taxon>
        <taxon>Streptophyta</taxon>
        <taxon>Embryophyta</taxon>
        <taxon>Tracheophyta</taxon>
        <taxon>Spermatophyta</taxon>
        <taxon>Magnoliopsida</taxon>
        <taxon>eudicotyledons</taxon>
        <taxon>Gunneridae</taxon>
        <taxon>Pentapetalae</taxon>
        <taxon>rosids</taxon>
        <taxon>malvids</taxon>
        <taxon>Sapindales</taxon>
        <taxon>Rutaceae</taxon>
        <taxon>Aurantioideae</taxon>
        <taxon>Citrus</taxon>
    </lineage>
</organism>
<sequence>MDPPPGFENMFEAGKVCKLEKSLYGLKQSPRAWFDRFIRFILKCGYRQSHSDHTMFLKHGKEDKLAVLILYVDDIILTGNDRDEIERLKMLLTKEFETKDLGSLKYFLGIEVARSRKGIFLSQRKYILDLLEETGMLGCKPSDVRIESNHRLGATTKSITWRSKKQPVIARSSAEAEFRVMALGICELMWLRIFLMELNVWKAESMRLYCDNKAAISIAHNPCVVVLTAERSGCNCWVLGGCGCDRDTTTSDSKSEGAAVTTVGWVHLDLGMSVRDIAYEGWLHPPFSRVKCGRRIPSPARSAGKGMHCLDDGLHQSDCDRLIYEIEAMPQFYEDNDPRQSKPITLSYAIRLGSVRIRTVESCNSNGIYVGQQFSTKERLYTKLSIVVIRDKFEFKVDSGGANSNDGGGTNLDDNGSADSEDEVDANLDGDGYGDSEEDADIDSNGFDDI</sequence>
<comment type="caution">
    <text evidence="1">The sequence shown here is derived from an EMBL/GenBank/DDBJ whole genome shotgun (WGS) entry which is preliminary data.</text>
</comment>
<reference evidence="2" key="1">
    <citation type="journal article" date="2023" name="Hortic. Res.">
        <title>A chromosome-level phased genome enabling allele-level studies in sweet orange: a case study on citrus Huanglongbing tolerance.</title>
        <authorList>
            <person name="Wu B."/>
            <person name="Yu Q."/>
            <person name="Deng Z."/>
            <person name="Duan Y."/>
            <person name="Luo F."/>
            <person name="Gmitter F. Jr."/>
        </authorList>
    </citation>
    <scope>NUCLEOTIDE SEQUENCE [LARGE SCALE GENOMIC DNA]</scope>
    <source>
        <strain evidence="2">cv. Valencia</strain>
    </source>
</reference>
<dbReference type="Proteomes" id="UP000829398">
    <property type="component" value="Chromosome 5"/>
</dbReference>
<protein>
    <submittedName>
        <fullName evidence="1">Uncharacterized protein</fullName>
    </submittedName>
</protein>
<dbReference type="EMBL" id="CM039174">
    <property type="protein sequence ID" value="KAH9753972.1"/>
    <property type="molecule type" value="Genomic_DNA"/>
</dbReference>
<gene>
    <name evidence="1" type="ORF">KPL71_015272</name>
</gene>
<proteinExistence type="predicted"/>